<dbReference type="InterPro" id="IPR031157">
    <property type="entry name" value="G_TR_CS"/>
</dbReference>
<evidence type="ECO:0000256" key="4">
    <source>
        <dbReference type="ARBA" id="ARBA00022801"/>
    </source>
</evidence>
<dbReference type="Pfam" id="PF00679">
    <property type="entry name" value="EFG_C"/>
    <property type="match status" value="1"/>
</dbReference>
<dbReference type="InterPro" id="IPR004161">
    <property type="entry name" value="EFTu-like_2"/>
</dbReference>
<dbReference type="GO" id="GO:0005525">
    <property type="term" value="F:GTP binding"/>
    <property type="evidence" value="ECO:0007669"/>
    <property type="project" value="UniProtKB-UniRule"/>
</dbReference>
<dbReference type="NCBIfam" id="TIGR01393">
    <property type="entry name" value="lepA"/>
    <property type="match status" value="1"/>
</dbReference>
<comment type="subcellular location">
    <subcellularLocation>
        <location evidence="8">Cell membrane</location>
        <topology evidence="8">Peripheral membrane protein</topology>
        <orientation evidence="8">Cytoplasmic side</orientation>
    </subcellularLocation>
</comment>
<keyword evidence="2 8" id="KW-1003">Cell membrane</keyword>
<dbReference type="InterPro" id="IPR013842">
    <property type="entry name" value="LepA_CTD"/>
</dbReference>
<dbReference type="GO" id="GO:0045727">
    <property type="term" value="P:positive regulation of translation"/>
    <property type="evidence" value="ECO:0007669"/>
    <property type="project" value="UniProtKB-UniRule"/>
</dbReference>
<gene>
    <name evidence="8" type="primary">lepA</name>
    <name evidence="10" type="ORF">UY25_C0003G0042</name>
</gene>
<dbReference type="PANTHER" id="PTHR43512:SF4">
    <property type="entry name" value="TRANSLATION FACTOR GUF1 HOMOLOG, CHLOROPLASTIC"/>
    <property type="match status" value="1"/>
</dbReference>
<dbReference type="HAMAP" id="MF_00071">
    <property type="entry name" value="LepA"/>
    <property type="match status" value="1"/>
</dbReference>
<dbReference type="CDD" id="cd01890">
    <property type="entry name" value="LepA"/>
    <property type="match status" value="1"/>
</dbReference>
<comment type="function">
    <text evidence="8">Required for accurate and efficient protein synthesis under certain stress conditions. May act as a fidelity factor of the translation reaction, by catalyzing a one-codon backward translocation of tRNAs on improperly translocated ribosomes. Back-translocation proceeds from a post-translocation (POST) complex to a pre-translocation (PRE) complex, thus giving elongation factor G a second chance to translocate the tRNAs correctly. Binds to ribosomes in a GTP-dependent manner.</text>
</comment>
<name>A0A837IMN1_9BACT</name>
<sequence>MEGKIRNFVIIAHIDHGKSTLADRFLELTGAVEKRHMKEQFLDQMELEREKGITIKLQPVRLKYKDYILNLIDTPGHADFSYEVSRSLAAVEGAILLVDATKGVQAQTLANLKLAREEGLTIVPAINKIDLPSARVEEVSRSIADLLTIEERDILRISAKTGEGVKELLEAVVARVPSAREETEKPLRALVFDSHFDAFKGVVAYVRVVEGMVKTNDALFLMASRAESTAKEVGHFTPEEAPDPEVRAGHIGYIATGLKESELVRIGDTITLSQSAQIAPLEGYKRPKPVVFVSFYPQDPQDFDVLKDALSKLRLNDPSFEYEPESHEALGRGFRCGFLGVLHSEIISERLQREYGIQLVISRPSVEFKVTDLKGKEFSIKTAAEWPEEHQIQSAKEPWVWLEIVTPSSYYSQMVQLLSQLEGQLLETNTISQHALSVIFETPLREIVIDFYDKLKSATQGMASMDYQIADWRPANLVKLEIHIAGQVEEAFSQVVSRGKAYREGKAVAEKLKELLPPQLFAMPIQAVSEGKVIARETIKARRRDVTAPLYGGDVTRKRKLLEKQKKGKKELAAKTRVHIPSKVFLDVFRS</sequence>
<keyword evidence="7 8" id="KW-0472">Membrane</keyword>
<feature type="domain" description="Tr-type G" evidence="9">
    <location>
        <begin position="3"/>
        <end position="180"/>
    </location>
</feature>
<dbReference type="GO" id="GO:0043022">
    <property type="term" value="F:ribosome binding"/>
    <property type="evidence" value="ECO:0007669"/>
    <property type="project" value="UniProtKB-UniRule"/>
</dbReference>
<evidence type="ECO:0000256" key="5">
    <source>
        <dbReference type="ARBA" id="ARBA00022917"/>
    </source>
</evidence>
<dbReference type="AlphaFoldDB" id="A0A837IMN1"/>
<dbReference type="InterPro" id="IPR038363">
    <property type="entry name" value="LepA_C_sf"/>
</dbReference>
<organism evidence="10 11">
    <name type="scientific">Candidatus Yanofskybacteria bacterium GW2011_GWC1_48_11</name>
    <dbReference type="NCBI Taxonomy" id="1619027"/>
    <lineage>
        <taxon>Bacteria</taxon>
        <taxon>Candidatus Yanofskyibacteriota</taxon>
    </lineage>
</organism>
<keyword evidence="5 8" id="KW-0648">Protein biosynthesis</keyword>
<dbReference type="GO" id="GO:0005886">
    <property type="term" value="C:plasma membrane"/>
    <property type="evidence" value="ECO:0007669"/>
    <property type="project" value="UniProtKB-SubCell"/>
</dbReference>
<dbReference type="Proteomes" id="UP000034462">
    <property type="component" value="Unassembled WGS sequence"/>
</dbReference>
<evidence type="ECO:0000259" key="9">
    <source>
        <dbReference type="PROSITE" id="PS51722"/>
    </source>
</evidence>
<dbReference type="InterPro" id="IPR006297">
    <property type="entry name" value="EF-4"/>
</dbReference>
<dbReference type="FunFam" id="3.30.70.870:FF:000004">
    <property type="entry name" value="Translation factor GUF1, mitochondrial"/>
    <property type="match status" value="1"/>
</dbReference>
<evidence type="ECO:0000256" key="6">
    <source>
        <dbReference type="ARBA" id="ARBA00023134"/>
    </source>
</evidence>
<evidence type="ECO:0000256" key="8">
    <source>
        <dbReference type="HAMAP-Rule" id="MF_00071"/>
    </source>
</evidence>
<dbReference type="PROSITE" id="PS51722">
    <property type="entry name" value="G_TR_2"/>
    <property type="match status" value="1"/>
</dbReference>
<comment type="catalytic activity">
    <reaction evidence="8">
        <text>GTP + H2O = GDP + phosphate + H(+)</text>
        <dbReference type="Rhea" id="RHEA:19669"/>
        <dbReference type="ChEBI" id="CHEBI:15377"/>
        <dbReference type="ChEBI" id="CHEBI:15378"/>
        <dbReference type="ChEBI" id="CHEBI:37565"/>
        <dbReference type="ChEBI" id="CHEBI:43474"/>
        <dbReference type="ChEBI" id="CHEBI:58189"/>
        <dbReference type="EC" id="3.6.5.n1"/>
    </reaction>
</comment>
<dbReference type="Gene3D" id="3.30.70.2570">
    <property type="entry name" value="Elongation factor 4, C-terminal domain"/>
    <property type="match status" value="1"/>
</dbReference>
<dbReference type="SUPFAM" id="SSF54980">
    <property type="entry name" value="EF-G C-terminal domain-like"/>
    <property type="match status" value="2"/>
</dbReference>
<dbReference type="PROSITE" id="PS00301">
    <property type="entry name" value="G_TR_1"/>
    <property type="match status" value="1"/>
</dbReference>
<dbReference type="Pfam" id="PF03144">
    <property type="entry name" value="GTP_EFTU_D2"/>
    <property type="match status" value="1"/>
</dbReference>
<feature type="binding site" evidence="8">
    <location>
        <begin position="127"/>
        <end position="130"/>
    </location>
    <ligand>
        <name>GTP</name>
        <dbReference type="ChEBI" id="CHEBI:37565"/>
    </ligand>
</feature>
<dbReference type="NCBIfam" id="TIGR00231">
    <property type="entry name" value="small_GTP"/>
    <property type="match status" value="1"/>
</dbReference>
<dbReference type="InterPro" id="IPR000640">
    <property type="entry name" value="EFG_V-like"/>
</dbReference>
<dbReference type="Pfam" id="PF06421">
    <property type="entry name" value="LepA_C"/>
    <property type="match status" value="1"/>
</dbReference>
<evidence type="ECO:0000313" key="11">
    <source>
        <dbReference type="Proteomes" id="UP000034462"/>
    </source>
</evidence>
<dbReference type="SUPFAM" id="SSF50447">
    <property type="entry name" value="Translation proteins"/>
    <property type="match status" value="1"/>
</dbReference>
<dbReference type="PANTHER" id="PTHR43512">
    <property type="entry name" value="TRANSLATION FACTOR GUF1-RELATED"/>
    <property type="match status" value="1"/>
</dbReference>
<dbReference type="InterPro" id="IPR041095">
    <property type="entry name" value="EFG_II"/>
</dbReference>
<feature type="binding site" evidence="8">
    <location>
        <begin position="15"/>
        <end position="20"/>
    </location>
    <ligand>
        <name>GTP</name>
        <dbReference type="ChEBI" id="CHEBI:37565"/>
    </ligand>
</feature>
<dbReference type="PRINTS" id="PR00315">
    <property type="entry name" value="ELONGATNFCT"/>
</dbReference>
<dbReference type="Pfam" id="PF14492">
    <property type="entry name" value="EFG_III"/>
    <property type="match status" value="1"/>
</dbReference>
<dbReference type="EC" id="3.6.5.n1" evidence="8"/>
<evidence type="ECO:0000313" key="10">
    <source>
        <dbReference type="EMBL" id="KKU93171.1"/>
    </source>
</evidence>
<dbReference type="Gene3D" id="3.30.70.240">
    <property type="match status" value="1"/>
</dbReference>
<keyword evidence="3 8" id="KW-0547">Nucleotide-binding</keyword>
<dbReference type="EMBL" id="LCPH01000003">
    <property type="protein sequence ID" value="KKU93171.1"/>
    <property type="molecule type" value="Genomic_DNA"/>
</dbReference>
<keyword evidence="4 8" id="KW-0378">Hydrolase</keyword>
<evidence type="ECO:0000256" key="1">
    <source>
        <dbReference type="ARBA" id="ARBA00005454"/>
    </source>
</evidence>
<accession>A0A837IMN1</accession>
<reference evidence="10 11" key="1">
    <citation type="journal article" date="2015" name="Nature">
        <title>rRNA introns, odd ribosomes, and small enigmatic genomes across a large radiation of phyla.</title>
        <authorList>
            <person name="Brown C.T."/>
            <person name="Hug L.A."/>
            <person name="Thomas B.C."/>
            <person name="Sharon I."/>
            <person name="Castelle C.J."/>
            <person name="Singh A."/>
            <person name="Wilkins M.J."/>
            <person name="Williams K.H."/>
            <person name="Banfield J.F."/>
        </authorList>
    </citation>
    <scope>NUCLEOTIDE SEQUENCE [LARGE SCALE GENOMIC DNA]</scope>
</reference>
<dbReference type="GO" id="GO:0003746">
    <property type="term" value="F:translation elongation factor activity"/>
    <property type="evidence" value="ECO:0007669"/>
    <property type="project" value="UniProtKB-UniRule"/>
</dbReference>
<dbReference type="CDD" id="cd03699">
    <property type="entry name" value="EF4_II"/>
    <property type="match status" value="1"/>
</dbReference>
<dbReference type="Pfam" id="PF00009">
    <property type="entry name" value="GTP_EFTU"/>
    <property type="match status" value="1"/>
</dbReference>
<dbReference type="InterPro" id="IPR009000">
    <property type="entry name" value="Transl_B-barrel_sf"/>
</dbReference>
<dbReference type="InterPro" id="IPR035647">
    <property type="entry name" value="EFG_III/V"/>
</dbReference>
<evidence type="ECO:0000256" key="7">
    <source>
        <dbReference type="ARBA" id="ARBA00023136"/>
    </source>
</evidence>
<keyword evidence="6 8" id="KW-0342">GTP-binding</keyword>
<proteinExistence type="inferred from homology"/>
<comment type="caution">
    <text evidence="10">The sequence shown here is derived from an EMBL/GenBank/DDBJ whole genome shotgun (WGS) entry which is preliminary data.</text>
</comment>
<dbReference type="GO" id="GO:0003924">
    <property type="term" value="F:GTPase activity"/>
    <property type="evidence" value="ECO:0007669"/>
    <property type="project" value="UniProtKB-UniRule"/>
</dbReference>
<dbReference type="InterPro" id="IPR005225">
    <property type="entry name" value="Small_GTP-bd"/>
</dbReference>
<dbReference type="FunFam" id="3.40.50.300:FF:000078">
    <property type="entry name" value="Elongation factor 4"/>
    <property type="match status" value="1"/>
</dbReference>
<dbReference type="FunFam" id="2.40.30.10:FF:000015">
    <property type="entry name" value="Translation factor GUF1, mitochondrial"/>
    <property type="match status" value="1"/>
</dbReference>
<protein>
    <recommendedName>
        <fullName evidence="8">Elongation factor 4</fullName>
        <shortName evidence="8">EF-4</shortName>
        <ecNumber evidence="8">3.6.5.n1</ecNumber>
    </recommendedName>
    <alternativeName>
        <fullName evidence="8">Ribosomal back-translocase LepA</fullName>
    </alternativeName>
</protein>
<comment type="similarity">
    <text evidence="1 8">Belongs to the TRAFAC class translation factor GTPase superfamily. Classic translation factor GTPase family. LepA subfamily.</text>
</comment>
<dbReference type="InterPro" id="IPR000795">
    <property type="entry name" value="T_Tr_GTP-bd_dom"/>
</dbReference>
<dbReference type="Gene3D" id="2.40.30.10">
    <property type="entry name" value="Translation factors"/>
    <property type="match status" value="1"/>
</dbReference>
<dbReference type="Gene3D" id="3.40.50.300">
    <property type="entry name" value="P-loop containing nucleotide triphosphate hydrolases"/>
    <property type="match status" value="1"/>
</dbReference>
<dbReference type="InterPro" id="IPR027417">
    <property type="entry name" value="P-loop_NTPase"/>
</dbReference>
<evidence type="ECO:0000256" key="3">
    <source>
        <dbReference type="ARBA" id="ARBA00022741"/>
    </source>
</evidence>
<dbReference type="Gene3D" id="3.30.70.870">
    <property type="entry name" value="Elongation Factor G (Translational Gtpase), domain 3"/>
    <property type="match status" value="1"/>
</dbReference>
<dbReference type="SUPFAM" id="SSF52540">
    <property type="entry name" value="P-loop containing nucleoside triphosphate hydrolases"/>
    <property type="match status" value="1"/>
</dbReference>
<evidence type="ECO:0000256" key="2">
    <source>
        <dbReference type="ARBA" id="ARBA00022475"/>
    </source>
</evidence>